<evidence type="ECO:0000259" key="7">
    <source>
        <dbReference type="PROSITE" id="PS50850"/>
    </source>
</evidence>
<evidence type="ECO:0000313" key="9">
    <source>
        <dbReference type="Proteomes" id="UP000001052"/>
    </source>
</evidence>
<feature type="transmembrane region" description="Helical" evidence="6">
    <location>
        <begin position="294"/>
        <end position="317"/>
    </location>
</feature>
<feature type="transmembrane region" description="Helical" evidence="6">
    <location>
        <begin position="270"/>
        <end position="288"/>
    </location>
</feature>
<evidence type="ECO:0000313" key="8">
    <source>
        <dbReference type="EMBL" id="ACV69638.1"/>
    </source>
</evidence>
<feature type="transmembrane region" description="Helical" evidence="6">
    <location>
        <begin position="46"/>
        <end position="66"/>
    </location>
</feature>
<evidence type="ECO:0000256" key="2">
    <source>
        <dbReference type="ARBA" id="ARBA00022475"/>
    </source>
</evidence>
<dbReference type="GO" id="GO:0022857">
    <property type="term" value="F:transmembrane transporter activity"/>
    <property type="evidence" value="ECO:0007669"/>
    <property type="project" value="InterPro"/>
</dbReference>
<dbReference type="InterPro" id="IPR020846">
    <property type="entry name" value="MFS_dom"/>
</dbReference>
<keyword evidence="9" id="KW-1185">Reference proteome</keyword>
<feature type="transmembrane region" description="Helical" evidence="6">
    <location>
        <begin position="7"/>
        <end position="26"/>
    </location>
</feature>
<dbReference type="InterPro" id="IPR036259">
    <property type="entry name" value="MFS_trans_sf"/>
</dbReference>
<feature type="transmembrane region" description="Helical" evidence="6">
    <location>
        <begin position="329"/>
        <end position="351"/>
    </location>
</feature>
<organism evidence="8 9">
    <name type="scientific">Desulfohalobium retbaense (strain ATCC 49708 / DSM 5692 / JCM 16813 / HR100)</name>
    <dbReference type="NCBI Taxonomy" id="485915"/>
    <lineage>
        <taxon>Bacteria</taxon>
        <taxon>Pseudomonadati</taxon>
        <taxon>Thermodesulfobacteriota</taxon>
        <taxon>Desulfovibrionia</taxon>
        <taxon>Desulfovibrionales</taxon>
        <taxon>Desulfohalobiaceae</taxon>
        <taxon>Desulfohalobium</taxon>
    </lineage>
</organism>
<dbReference type="Gene3D" id="1.20.1250.20">
    <property type="entry name" value="MFS general substrate transporter like domains"/>
    <property type="match status" value="1"/>
</dbReference>
<dbReference type="STRING" id="485915.Dret_2355"/>
<reference evidence="8 9" key="2">
    <citation type="journal article" date="2010" name="Stand. Genomic Sci.">
        <title>Complete genome sequence of Desulfohalobium retbaense type strain (HR(100)).</title>
        <authorList>
            <person name="Spring S."/>
            <person name="Nolan M."/>
            <person name="Lapidus A."/>
            <person name="Glavina Del Rio T."/>
            <person name="Copeland A."/>
            <person name="Tice H."/>
            <person name="Cheng J.F."/>
            <person name="Lucas S."/>
            <person name="Land M."/>
            <person name="Chen F."/>
            <person name="Bruce D."/>
            <person name="Goodwin L."/>
            <person name="Pitluck S."/>
            <person name="Ivanova N."/>
            <person name="Mavromatis K."/>
            <person name="Mikhailova N."/>
            <person name="Pati A."/>
            <person name="Chen A."/>
            <person name="Palaniappan K."/>
            <person name="Hauser L."/>
            <person name="Chang Y.J."/>
            <person name="Jeffries C.D."/>
            <person name="Munk C."/>
            <person name="Kiss H."/>
            <person name="Chain P."/>
            <person name="Han C."/>
            <person name="Brettin T."/>
            <person name="Detter J.C."/>
            <person name="Schuler E."/>
            <person name="Goker M."/>
            <person name="Rohde M."/>
            <person name="Bristow J."/>
            <person name="Eisen J.A."/>
            <person name="Markowitz V."/>
            <person name="Hugenholtz P."/>
            <person name="Kyrpides N.C."/>
            <person name="Klenk H.P."/>
        </authorList>
    </citation>
    <scope>NUCLEOTIDE SEQUENCE [LARGE SCALE GENOMIC DNA]</scope>
    <source>
        <strain evidence="8 9">DSM 5692</strain>
    </source>
</reference>
<feature type="domain" description="Major facilitator superfamily (MFS) profile" evidence="7">
    <location>
        <begin position="7"/>
        <end position="383"/>
    </location>
</feature>
<dbReference type="KEGG" id="drt:Dret_2355"/>
<dbReference type="InterPro" id="IPR050189">
    <property type="entry name" value="MFS_Efflux_Transporters"/>
</dbReference>
<name>C8X5E1_DESRD</name>
<sequence>MRVLHDLNLCLLLLVVMFAVTGGSLVGPILPEMIAPLGATQQTVGLALSVYTLGALITTPIFGVLADRVGRKRIIVPTTLLFGIAGLLITLTESFWLVLVYRALQGIGVGGMMNSVIVAIGDRYSGIERQQAMGYRVTAQGLTNAAVPFLSGALATIAWFLPFYIHSLAIAVGLLAAWKLEEPVQARPSANYLTQALAAVLTLRAFWLFFSNFMGFFLLYCLVVYMPLFVVNELGHSTLHAGLALSVGAGVNSLVATQAGRLRRRFSEETLVLTGFLCAGIALLALGLSPTYGTMLLCFVLWGLGFGALMPTLNAAAAGLVSAELRGGVLSLFTLLIYLGQTVSPLFFALFLKNGTVHHTFFIASGLTLLPLSLTLLVRSRQDTT</sequence>
<proteinExistence type="predicted"/>
<evidence type="ECO:0000256" key="1">
    <source>
        <dbReference type="ARBA" id="ARBA00004651"/>
    </source>
</evidence>
<protein>
    <submittedName>
        <fullName evidence="8">Major facilitator superfamily MFS_1</fullName>
    </submittedName>
</protein>
<dbReference type="PROSITE" id="PS50850">
    <property type="entry name" value="MFS"/>
    <property type="match status" value="1"/>
</dbReference>
<dbReference type="RefSeq" id="WP_015752772.1">
    <property type="nucleotide sequence ID" value="NC_013223.1"/>
</dbReference>
<feature type="transmembrane region" description="Helical" evidence="6">
    <location>
        <begin position="157"/>
        <end position="178"/>
    </location>
</feature>
<keyword evidence="5 6" id="KW-0472">Membrane</keyword>
<feature type="transmembrane region" description="Helical" evidence="6">
    <location>
        <begin position="213"/>
        <end position="231"/>
    </location>
</feature>
<dbReference type="PANTHER" id="PTHR43124:SF3">
    <property type="entry name" value="CHLORAMPHENICOL EFFLUX PUMP RV0191"/>
    <property type="match status" value="1"/>
</dbReference>
<dbReference type="OrthoDB" id="9812221at2"/>
<dbReference type="InterPro" id="IPR001958">
    <property type="entry name" value="Tet-R_TetA/multi-R_MdtG-like"/>
</dbReference>
<dbReference type="eggNOG" id="COG2814">
    <property type="taxonomic scope" value="Bacteria"/>
</dbReference>
<dbReference type="CDD" id="cd17473">
    <property type="entry name" value="MFS_arabinose_efflux_permease_like"/>
    <property type="match status" value="1"/>
</dbReference>
<reference evidence="9" key="1">
    <citation type="submission" date="2009-09" db="EMBL/GenBank/DDBJ databases">
        <title>The complete chromosome of Desulfohalobium retbaense DSM 5692.</title>
        <authorList>
            <consortium name="US DOE Joint Genome Institute (JGI-PGF)"/>
            <person name="Lucas S."/>
            <person name="Copeland A."/>
            <person name="Lapidus A."/>
            <person name="Glavina del Rio T."/>
            <person name="Dalin E."/>
            <person name="Tice H."/>
            <person name="Bruce D."/>
            <person name="Goodwin L."/>
            <person name="Pitluck S."/>
            <person name="Kyrpides N."/>
            <person name="Mavromatis K."/>
            <person name="Ivanova N."/>
            <person name="Mikhailova N."/>
            <person name="Munk A.C."/>
            <person name="Brettin T."/>
            <person name="Detter J.C."/>
            <person name="Han C."/>
            <person name="Tapia R."/>
            <person name="Larimer F."/>
            <person name="Land M."/>
            <person name="Hauser L."/>
            <person name="Markowitz V."/>
            <person name="Cheng J.-F."/>
            <person name="Hugenholtz P."/>
            <person name="Woyke T."/>
            <person name="Wu D."/>
            <person name="Spring S."/>
            <person name="Klenk H.-P."/>
            <person name="Eisen J.A."/>
        </authorList>
    </citation>
    <scope>NUCLEOTIDE SEQUENCE [LARGE SCALE GENOMIC DNA]</scope>
    <source>
        <strain evidence="9">DSM 5692</strain>
    </source>
</reference>
<dbReference type="SUPFAM" id="SSF103473">
    <property type="entry name" value="MFS general substrate transporter"/>
    <property type="match status" value="1"/>
</dbReference>
<evidence type="ECO:0000256" key="3">
    <source>
        <dbReference type="ARBA" id="ARBA00022692"/>
    </source>
</evidence>
<evidence type="ECO:0000256" key="4">
    <source>
        <dbReference type="ARBA" id="ARBA00022989"/>
    </source>
</evidence>
<dbReference type="Proteomes" id="UP000001052">
    <property type="component" value="Chromosome"/>
</dbReference>
<dbReference type="EMBL" id="CP001734">
    <property type="protein sequence ID" value="ACV69638.1"/>
    <property type="molecule type" value="Genomic_DNA"/>
</dbReference>
<dbReference type="HOGENOM" id="CLU_001265_10_6_7"/>
<comment type="subcellular location">
    <subcellularLocation>
        <location evidence="1">Cell membrane</location>
        <topology evidence="1">Multi-pass membrane protein</topology>
    </subcellularLocation>
</comment>
<keyword evidence="2" id="KW-1003">Cell membrane</keyword>
<keyword evidence="4 6" id="KW-1133">Transmembrane helix</keyword>
<dbReference type="AlphaFoldDB" id="C8X5E1"/>
<dbReference type="Pfam" id="PF07690">
    <property type="entry name" value="MFS_1"/>
    <property type="match status" value="1"/>
</dbReference>
<gene>
    <name evidence="8" type="ordered locus">Dret_2355</name>
</gene>
<dbReference type="PRINTS" id="PR01035">
    <property type="entry name" value="TCRTETA"/>
</dbReference>
<feature type="transmembrane region" description="Helical" evidence="6">
    <location>
        <begin position="78"/>
        <end position="97"/>
    </location>
</feature>
<keyword evidence="3 6" id="KW-0812">Transmembrane</keyword>
<accession>C8X5E1</accession>
<feature type="transmembrane region" description="Helical" evidence="6">
    <location>
        <begin position="357"/>
        <end position="378"/>
    </location>
</feature>
<dbReference type="PANTHER" id="PTHR43124">
    <property type="entry name" value="PURINE EFFLUX PUMP PBUE"/>
    <property type="match status" value="1"/>
</dbReference>
<evidence type="ECO:0000256" key="6">
    <source>
        <dbReference type="SAM" id="Phobius"/>
    </source>
</evidence>
<dbReference type="GO" id="GO:0005886">
    <property type="term" value="C:plasma membrane"/>
    <property type="evidence" value="ECO:0007669"/>
    <property type="project" value="UniProtKB-SubCell"/>
</dbReference>
<evidence type="ECO:0000256" key="5">
    <source>
        <dbReference type="ARBA" id="ARBA00023136"/>
    </source>
</evidence>
<dbReference type="InterPro" id="IPR011701">
    <property type="entry name" value="MFS"/>
</dbReference>